<keyword evidence="3" id="KW-1185">Reference proteome</keyword>
<feature type="compositionally biased region" description="Basic and acidic residues" evidence="1">
    <location>
        <begin position="1"/>
        <end position="17"/>
    </location>
</feature>
<dbReference type="InterPro" id="IPR001138">
    <property type="entry name" value="Zn2Cys6_DnaBD"/>
</dbReference>
<evidence type="ECO:0000313" key="2">
    <source>
        <dbReference type="EMBL" id="KAK2951048.1"/>
    </source>
</evidence>
<feature type="compositionally biased region" description="Low complexity" evidence="1">
    <location>
        <begin position="73"/>
        <end position="82"/>
    </location>
</feature>
<evidence type="ECO:0000313" key="3">
    <source>
        <dbReference type="Proteomes" id="UP001281761"/>
    </source>
</evidence>
<feature type="compositionally biased region" description="Polar residues" evidence="1">
    <location>
        <begin position="787"/>
        <end position="803"/>
    </location>
</feature>
<accession>A0ABQ9XI99</accession>
<gene>
    <name evidence="2" type="ORF">BLNAU_14009</name>
</gene>
<dbReference type="CDD" id="cd00067">
    <property type="entry name" value="GAL4"/>
    <property type="match status" value="1"/>
</dbReference>
<evidence type="ECO:0008006" key="4">
    <source>
        <dbReference type="Google" id="ProtNLM"/>
    </source>
</evidence>
<protein>
    <recommendedName>
        <fullName evidence="4">Zn(2)-C6 fungal-type domain-containing protein</fullName>
    </recommendedName>
</protein>
<comment type="caution">
    <text evidence="2">The sequence shown here is derived from an EMBL/GenBank/DDBJ whole genome shotgun (WGS) entry which is preliminary data.</text>
</comment>
<feature type="compositionally biased region" description="Low complexity" evidence="1">
    <location>
        <begin position="678"/>
        <end position="691"/>
    </location>
</feature>
<dbReference type="Proteomes" id="UP001281761">
    <property type="component" value="Unassembled WGS sequence"/>
</dbReference>
<evidence type="ECO:0000256" key="1">
    <source>
        <dbReference type="SAM" id="MobiDB-lite"/>
    </source>
</evidence>
<sequence length="995" mass="110545">MEVQKFKSTEKSCDSCRLRGRPCSSCIEKKLTCSYQMPVKKRGPNKKRNKASKSRNVSPDRQSYQQSRRRRPSPSAYASDSSGDTDIEPSLDDDNYDPLAHESRVITPLPSIHLRQFIDELTQHLDKSKEALVSDSSVSPDWEKSLQLFRKELDDFCKEWSTDSFINEDMAFYLQGYCVLEFLRSLFLFLLLVTRNNPYTTTNTLLASTIRHQIQASMASSFVSQFLPLIPSTLPPQGPSLSSELISPFLIENKPVGQTHQNVSTPNIAPSTSVHPSQTIPMTVVQHPKDVQDSDSEEKGDDQLRPFIASSVMIPTVSTTLSPFSRTPLDALTPNHPAADSFLLMSSILPNQSQISKVDSNPPELIQFEQLIKTSETPQDALTILNSFKSSLKVRRAEQHPVPLSFVPAVKNEIVQKHFHTRLIMNYNLLLSLLRMSEGDVKEGLAALAVVADLVVGVARGEGLMPIQSMLFWEQIVRIVLEGFECLLESEASTKKGGESDVKSDTLKEESLSRWAESDVPFVLSLFASFTSFVTVVRYFNEPSFTFSSNLSLIESKLIELNTHRKEHITEAHNGTFMSQLLHAITPHSALANQLESLSATNQFDVFWSQSPFSIAPKLENRQTSLTLVNPGIFLNCPDPDDVQLDLSKQDMNMSSWQPPVPPNPIAKQKREKATVVQSSRMSRQNSSQQTRGEEGANAASRRQRMEHLRSTRRTLNLTRQDTSKIDAELLELEREEKSEFEASPINRDHLPLRTPLNAAGFTPSSVLGSSLLSSSQSRHFIYTPSGPYTQQEPVDSPSQISGAQRGGTVNDPLVQYLHARDSQRVALTPTGSTFATSPTSVLGFSTIGMNTAKTPTSTLFNTLPLNRVPAPSALRLNQVRPTTLPGMAFPLPALPHVTPALPPQLQQPTSSFASGVFTTPQKQVSSLPPITQRPESPFIPFAPSPHLDATNDPNETLFWGDDPHFDASTMEVTDFFDSLSFDQFALGFEDTNLF</sequence>
<feature type="region of interest" description="Disordered" evidence="1">
    <location>
        <begin position="1"/>
        <end position="21"/>
    </location>
</feature>
<name>A0ABQ9XI99_9EUKA</name>
<feature type="compositionally biased region" description="Acidic residues" evidence="1">
    <location>
        <begin position="83"/>
        <end position="94"/>
    </location>
</feature>
<feature type="region of interest" description="Disordered" evidence="1">
    <location>
        <begin position="37"/>
        <end position="94"/>
    </location>
</feature>
<reference evidence="2 3" key="1">
    <citation type="journal article" date="2022" name="bioRxiv">
        <title>Genomics of Preaxostyla Flagellates Illuminates Evolutionary Transitions and the Path Towards Mitochondrial Loss.</title>
        <authorList>
            <person name="Novak L.V.F."/>
            <person name="Treitli S.C."/>
            <person name="Pyrih J."/>
            <person name="Halakuc P."/>
            <person name="Pipaliya S.V."/>
            <person name="Vacek V."/>
            <person name="Brzon O."/>
            <person name="Soukal P."/>
            <person name="Eme L."/>
            <person name="Dacks J.B."/>
            <person name="Karnkowska A."/>
            <person name="Elias M."/>
            <person name="Hampl V."/>
        </authorList>
    </citation>
    <scope>NUCLEOTIDE SEQUENCE [LARGE SCALE GENOMIC DNA]</scope>
    <source>
        <strain evidence="2">NAU3</strain>
        <tissue evidence="2">Gut</tissue>
    </source>
</reference>
<feature type="region of interest" description="Disordered" evidence="1">
    <location>
        <begin position="783"/>
        <end position="810"/>
    </location>
</feature>
<dbReference type="EMBL" id="JARBJD010000125">
    <property type="protein sequence ID" value="KAK2951048.1"/>
    <property type="molecule type" value="Genomic_DNA"/>
</dbReference>
<organism evidence="2 3">
    <name type="scientific">Blattamonas nauphoetae</name>
    <dbReference type="NCBI Taxonomy" id="2049346"/>
    <lineage>
        <taxon>Eukaryota</taxon>
        <taxon>Metamonada</taxon>
        <taxon>Preaxostyla</taxon>
        <taxon>Oxymonadida</taxon>
        <taxon>Blattamonas</taxon>
    </lineage>
</organism>
<feature type="compositionally biased region" description="Basic residues" evidence="1">
    <location>
        <begin position="39"/>
        <end position="53"/>
    </location>
</feature>
<feature type="compositionally biased region" description="Low complexity" evidence="1">
    <location>
        <begin position="54"/>
        <end position="66"/>
    </location>
</feature>
<feature type="region of interest" description="Disordered" evidence="1">
    <location>
        <begin position="653"/>
        <end position="721"/>
    </location>
</feature>
<proteinExistence type="predicted"/>